<dbReference type="PROSITE" id="PS50110">
    <property type="entry name" value="RESPONSE_REGULATORY"/>
    <property type="match status" value="1"/>
</dbReference>
<dbReference type="SUPFAM" id="SSF52172">
    <property type="entry name" value="CheY-like"/>
    <property type="match status" value="1"/>
</dbReference>
<evidence type="ECO:0000256" key="1">
    <source>
        <dbReference type="PROSITE-ProRule" id="PRU00169"/>
    </source>
</evidence>
<dbReference type="CDD" id="cd17557">
    <property type="entry name" value="REC_Rcp-like"/>
    <property type="match status" value="1"/>
</dbReference>
<dbReference type="PANTHER" id="PTHR44520:SF2">
    <property type="entry name" value="RESPONSE REGULATOR RCP1"/>
    <property type="match status" value="1"/>
</dbReference>
<dbReference type="InterPro" id="IPR052893">
    <property type="entry name" value="TCS_response_regulator"/>
</dbReference>
<feature type="modified residue" description="4-aspartylphosphate" evidence="1">
    <location>
        <position position="69"/>
    </location>
</feature>
<dbReference type="InterPro" id="IPR001789">
    <property type="entry name" value="Sig_transdc_resp-reg_receiver"/>
</dbReference>
<dbReference type="GO" id="GO:0000160">
    <property type="term" value="P:phosphorelay signal transduction system"/>
    <property type="evidence" value="ECO:0007669"/>
    <property type="project" value="InterPro"/>
</dbReference>
<dbReference type="Gene3D" id="3.40.50.2300">
    <property type="match status" value="1"/>
</dbReference>
<dbReference type="InParanoid" id="Q028L3"/>
<evidence type="ECO:0000313" key="3">
    <source>
        <dbReference type="EMBL" id="ABJ82539.1"/>
    </source>
</evidence>
<dbReference type="HOGENOM" id="CLU_000445_69_17_0"/>
<feature type="domain" description="Response regulatory" evidence="2">
    <location>
        <begin position="11"/>
        <end position="136"/>
    </location>
</feature>
<gene>
    <name evidence="3" type="ordered locus">Acid_1548</name>
</gene>
<sequence length="148" mass="16837">MDMKKPSRPIEILLVEDNAADAQLVERAFRFSRTPVRLYVVEDGVQALDYLRRTAGYTDSVRPDLIMLDLNLPGRDGHQVLKELKNDPDLKEVPVVIYSGSAMQRDVKLAYRLGGNCYIRKPVDLEEFFGVVASIERFWLNTALLPSL</sequence>
<dbReference type="Pfam" id="PF00072">
    <property type="entry name" value="Response_reg"/>
    <property type="match status" value="1"/>
</dbReference>
<evidence type="ECO:0000259" key="2">
    <source>
        <dbReference type="PROSITE" id="PS50110"/>
    </source>
</evidence>
<name>Q028L3_SOLUE</name>
<organism evidence="3">
    <name type="scientific">Solibacter usitatus (strain Ellin6076)</name>
    <dbReference type="NCBI Taxonomy" id="234267"/>
    <lineage>
        <taxon>Bacteria</taxon>
        <taxon>Pseudomonadati</taxon>
        <taxon>Acidobacteriota</taxon>
        <taxon>Terriglobia</taxon>
        <taxon>Bryobacterales</taxon>
        <taxon>Solibacteraceae</taxon>
        <taxon>Candidatus Solibacter</taxon>
    </lineage>
</organism>
<dbReference type="InterPro" id="IPR011006">
    <property type="entry name" value="CheY-like_superfamily"/>
</dbReference>
<dbReference type="EMBL" id="CP000473">
    <property type="protein sequence ID" value="ABJ82539.1"/>
    <property type="molecule type" value="Genomic_DNA"/>
</dbReference>
<dbReference type="eggNOG" id="COG0784">
    <property type="taxonomic scope" value="Bacteria"/>
</dbReference>
<dbReference type="KEGG" id="sus:Acid_1548"/>
<dbReference type="SMART" id="SM00448">
    <property type="entry name" value="REC"/>
    <property type="match status" value="1"/>
</dbReference>
<protein>
    <submittedName>
        <fullName evidence="3">Response regulator receiver protein</fullName>
    </submittedName>
</protein>
<accession>Q028L3</accession>
<dbReference type="PANTHER" id="PTHR44520">
    <property type="entry name" value="RESPONSE REGULATOR RCP1-RELATED"/>
    <property type="match status" value="1"/>
</dbReference>
<proteinExistence type="predicted"/>
<dbReference type="STRING" id="234267.Acid_1548"/>
<keyword evidence="1" id="KW-0597">Phosphoprotein</keyword>
<reference evidence="3" key="1">
    <citation type="submission" date="2006-10" db="EMBL/GenBank/DDBJ databases">
        <title>Complete sequence of Solibacter usitatus Ellin6076.</title>
        <authorList>
            <consortium name="US DOE Joint Genome Institute"/>
            <person name="Copeland A."/>
            <person name="Lucas S."/>
            <person name="Lapidus A."/>
            <person name="Barry K."/>
            <person name="Detter J.C."/>
            <person name="Glavina del Rio T."/>
            <person name="Hammon N."/>
            <person name="Israni S."/>
            <person name="Dalin E."/>
            <person name="Tice H."/>
            <person name="Pitluck S."/>
            <person name="Thompson L.S."/>
            <person name="Brettin T."/>
            <person name="Bruce D."/>
            <person name="Han C."/>
            <person name="Tapia R."/>
            <person name="Gilna P."/>
            <person name="Schmutz J."/>
            <person name="Larimer F."/>
            <person name="Land M."/>
            <person name="Hauser L."/>
            <person name="Kyrpides N."/>
            <person name="Mikhailova N."/>
            <person name="Janssen P.H."/>
            <person name="Kuske C.R."/>
            <person name="Richardson P."/>
        </authorList>
    </citation>
    <scope>NUCLEOTIDE SEQUENCE</scope>
    <source>
        <strain evidence="3">Ellin6076</strain>
    </source>
</reference>
<dbReference type="AlphaFoldDB" id="Q028L3"/>